<comment type="caution">
    <text evidence="1">The sequence shown here is derived from an EMBL/GenBank/DDBJ whole genome shotgun (WGS) entry which is preliminary data.</text>
</comment>
<dbReference type="EMBL" id="QWEA01000172">
    <property type="protein sequence ID" value="RIJ43539.1"/>
    <property type="molecule type" value="Genomic_DNA"/>
</dbReference>
<dbReference type="Proteomes" id="UP000266634">
    <property type="component" value="Unassembled WGS sequence"/>
</dbReference>
<evidence type="ECO:0000313" key="1">
    <source>
        <dbReference type="EMBL" id="RIJ43539.1"/>
    </source>
</evidence>
<gene>
    <name evidence="1" type="ORF">DZF93_06190</name>
</gene>
<dbReference type="AlphaFoldDB" id="A0A399SL03"/>
<evidence type="ECO:0000313" key="2">
    <source>
        <dbReference type="Proteomes" id="UP000266634"/>
    </source>
</evidence>
<name>A0A399SL03_9MICO</name>
<sequence length="38" mass="4074">LRARAAWIREACQAAAPAVDDAELQRIVGVLRRIADGA</sequence>
<organism evidence="1 2">
    <name type="scientific">Clavibacter michiganensis subsp. insidiosus</name>
    <dbReference type="NCBI Taxonomy" id="33014"/>
    <lineage>
        <taxon>Bacteria</taxon>
        <taxon>Bacillati</taxon>
        <taxon>Actinomycetota</taxon>
        <taxon>Actinomycetes</taxon>
        <taxon>Micrococcales</taxon>
        <taxon>Microbacteriaceae</taxon>
        <taxon>Clavibacter</taxon>
    </lineage>
</organism>
<accession>A0A399SL03</accession>
<protein>
    <submittedName>
        <fullName evidence="1">MarR family transcriptional regulator</fullName>
    </submittedName>
</protein>
<feature type="non-terminal residue" evidence="1">
    <location>
        <position position="1"/>
    </location>
</feature>
<reference evidence="1 2" key="1">
    <citation type="submission" date="2018-08" db="EMBL/GenBank/DDBJ databases">
        <title>Genome Sequence of Clavibacter michiganensis Subspecies type strains, and the Atypical Peach-Colored Strains Isolated from Tomato.</title>
        <authorList>
            <person name="Osdaghi E."/>
            <person name="Portier P."/>
            <person name="Briand M."/>
            <person name="Jacques M.-A."/>
        </authorList>
    </citation>
    <scope>NUCLEOTIDE SEQUENCE [LARGE SCALE GENOMIC DNA]</scope>
    <source>
        <strain evidence="1 2">CFBP 6488</strain>
    </source>
</reference>
<proteinExistence type="predicted"/>